<accession>A0A1G9BDG8</accession>
<proteinExistence type="predicted"/>
<gene>
    <name evidence="2" type="ORF">SAMN05421874_107102</name>
</gene>
<keyword evidence="3" id="KW-1185">Reference proteome</keyword>
<feature type="compositionally biased region" description="Polar residues" evidence="1">
    <location>
        <begin position="1"/>
        <end position="11"/>
    </location>
</feature>
<protein>
    <submittedName>
        <fullName evidence="2">Uncharacterized protein</fullName>
    </submittedName>
</protein>
<organism evidence="2 3">
    <name type="scientific">Nonomuraea maritima</name>
    <dbReference type="NCBI Taxonomy" id="683260"/>
    <lineage>
        <taxon>Bacteria</taxon>
        <taxon>Bacillati</taxon>
        <taxon>Actinomycetota</taxon>
        <taxon>Actinomycetes</taxon>
        <taxon>Streptosporangiales</taxon>
        <taxon>Streptosporangiaceae</taxon>
        <taxon>Nonomuraea</taxon>
    </lineage>
</organism>
<evidence type="ECO:0000256" key="1">
    <source>
        <dbReference type="SAM" id="MobiDB-lite"/>
    </source>
</evidence>
<dbReference type="OrthoDB" id="3515039at2"/>
<dbReference type="Proteomes" id="UP000198683">
    <property type="component" value="Unassembled WGS sequence"/>
</dbReference>
<reference evidence="2 3" key="1">
    <citation type="submission" date="2016-10" db="EMBL/GenBank/DDBJ databases">
        <authorList>
            <person name="de Groot N.N."/>
        </authorList>
    </citation>
    <scope>NUCLEOTIDE SEQUENCE [LARGE SCALE GENOMIC DNA]</scope>
    <source>
        <strain evidence="2 3">CGMCC 4.5681</strain>
    </source>
</reference>
<evidence type="ECO:0000313" key="3">
    <source>
        <dbReference type="Proteomes" id="UP000198683"/>
    </source>
</evidence>
<name>A0A1G9BDG8_9ACTN</name>
<evidence type="ECO:0000313" key="2">
    <source>
        <dbReference type="EMBL" id="SDK36885.1"/>
    </source>
</evidence>
<feature type="region of interest" description="Disordered" evidence="1">
    <location>
        <begin position="1"/>
        <end position="22"/>
    </location>
</feature>
<dbReference type="AlphaFoldDB" id="A0A1G9BDG8"/>
<dbReference type="RefSeq" id="WP_090764217.1">
    <property type="nucleotide sequence ID" value="NZ_FNFB01000007.1"/>
</dbReference>
<sequence>MRFTETTTLATPSGRDKKKLQDRKGTFPFSAKGIAASDITANQVGGLRERAVSVGKTGYISGGILANRLPPGASWYRTNLRAGTSGFHGQVITIDSRFTGWGSKASIKAPDPKDVADLAD</sequence>
<dbReference type="EMBL" id="FNFB01000007">
    <property type="protein sequence ID" value="SDK36885.1"/>
    <property type="molecule type" value="Genomic_DNA"/>
</dbReference>